<organism evidence="1 2">
    <name type="scientific">Helianthus annuus</name>
    <name type="common">Common sunflower</name>
    <dbReference type="NCBI Taxonomy" id="4232"/>
    <lineage>
        <taxon>Eukaryota</taxon>
        <taxon>Viridiplantae</taxon>
        <taxon>Streptophyta</taxon>
        <taxon>Embryophyta</taxon>
        <taxon>Tracheophyta</taxon>
        <taxon>Spermatophyta</taxon>
        <taxon>Magnoliopsida</taxon>
        <taxon>eudicotyledons</taxon>
        <taxon>Gunneridae</taxon>
        <taxon>Pentapetalae</taxon>
        <taxon>asterids</taxon>
        <taxon>campanulids</taxon>
        <taxon>Asterales</taxon>
        <taxon>Asteraceae</taxon>
        <taxon>Asteroideae</taxon>
        <taxon>Heliantheae alliance</taxon>
        <taxon>Heliantheae</taxon>
        <taxon>Helianthus</taxon>
    </lineage>
</organism>
<dbReference type="Gramene" id="mRNA:HanXRQr2_Chr06g0249501">
    <property type="protein sequence ID" value="mRNA:HanXRQr2_Chr06g0249501"/>
    <property type="gene ID" value="HanXRQr2_Chr06g0249501"/>
</dbReference>
<keyword evidence="2" id="KW-1185">Reference proteome</keyword>
<reference evidence="1" key="2">
    <citation type="submission" date="2020-06" db="EMBL/GenBank/DDBJ databases">
        <title>Helianthus annuus Genome sequencing and assembly Release 2.</title>
        <authorList>
            <person name="Gouzy J."/>
            <person name="Langlade N."/>
            <person name="Munos S."/>
        </authorList>
    </citation>
    <scope>NUCLEOTIDE SEQUENCE</scope>
    <source>
        <tissue evidence="1">Leaves</tissue>
    </source>
</reference>
<dbReference type="EMBL" id="MNCJ02000321">
    <property type="protein sequence ID" value="KAF5801562.1"/>
    <property type="molecule type" value="Genomic_DNA"/>
</dbReference>
<reference evidence="1" key="1">
    <citation type="journal article" date="2017" name="Nature">
        <title>The sunflower genome provides insights into oil metabolism, flowering and Asterid evolution.</title>
        <authorList>
            <person name="Badouin H."/>
            <person name="Gouzy J."/>
            <person name="Grassa C.J."/>
            <person name="Murat F."/>
            <person name="Staton S.E."/>
            <person name="Cottret L."/>
            <person name="Lelandais-Briere C."/>
            <person name="Owens G.L."/>
            <person name="Carrere S."/>
            <person name="Mayjonade B."/>
            <person name="Legrand L."/>
            <person name="Gill N."/>
            <person name="Kane N.C."/>
            <person name="Bowers J.E."/>
            <person name="Hubner S."/>
            <person name="Bellec A."/>
            <person name="Berard A."/>
            <person name="Berges H."/>
            <person name="Blanchet N."/>
            <person name="Boniface M.C."/>
            <person name="Brunel D."/>
            <person name="Catrice O."/>
            <person name="Chaidir N."/>
            <person name="Claudel C."/>
            <person name="Donnadieu C."/>
            <person name="Faraut T."/>
            <person name="Fievet G."/>
            <person name="Helmstetter N."/>
            <person name="King M."/>
            <person name="Knapp S.J."/>
            <person name="Lai Z."/>
            <person name="Le Paslier M.C."/>
            <person name="Lippi Y."/>
            <person name="Lorenzon L."/>
            <person name="Mandel J.R."/>
            <person name="Marage G."/>
            <person name="Marchand G."/>
            <person name="Marquand E."/>
            <person name="Bret-Mestries E."/>
            <person name="Morien E."/>
            <person name="Nambeesan S."/>
            <person name="Nguyen T."/>
            <person name="Pegot-Espagnet P."/>
            <person name="Pouilly N."/>
            <person name="Raftis F."/>
            <person name="Sallet E."/>
            <person name="Schiex T."/>
            <person name="Thomas J."/>
            <person name="Vandecasteele C."/>
            <person name="Vares D."/>
            <person name="Vear F."/>
            <person name="Vautrin S."/>
            <person name="Crespi M."/>
            <person name="Mangin B."/>
            <person name="Burke J.M."/>
            <person name="Salse J."/>
            <person name="Munos S."/>
            <person name="Vincourt P."/>
            <person name="Rieseberg L.H."/>
            <person name="Langlade N.B."/>
        </authorList>
    </citation>
    <scope>NUCLEOTIDE SEQUENCE</scope>
    <source>
        <tissue evidence="1">Leaves</tissue>
    </source>
</reference>
<accession>A0A9K3NIB9</accession>
<comment type="caution">
    <text evidence="1">The sequence shown here is derived from an EMBL/GenBank/DDBJ whole genome shotgun (WGS) entry which is preliminary data.</text>
</comment>
<dbReference type="AlphaFoldDB" id="A0A9K3NIB9"/>
<protein>
    <submittedName>
        <fullName evidence="1">Uncharacterized protein</fullName>
    </submittedName>
</protein>
<evidence type="ECO:0000313" key="1">
    <source>
        <dbReference type="EMBL" id="KAF5801562.1"/>
    </source>
</evidence>
<name>A0A9K3NIB9_HELAN</name>
<proteinExistence type="predicted"/>
<sequence>MVFVRVLVDFFYSRTSHRYTILDVFSSMLMWRLNGGKYLFNMKPLSYRLVMDFKGI</sequence>
<gene>
    <name evidence="1" type="ORF">HanXRQr2_Chr06g0249501</name>
</gene>
<evidence type="ECO:0000313" key="2">
    <source>
        <dbReference type="Proteomes" id="UP000215914"/>
    </source>
</evidence>
<dbReference type="Proteomes" id="UP000215914">
    <property type="component" value="Unassembled WGS sequence"/>
</dbReference>